<dbReference type="EC" id="2.7.13.3" evidence="14"/>
<dbReference type="InterPro" id="IPR050640">
    <property type="entry name" value="Bact_2-comp_sensor_kinase"/>
</dbReference>
<dbReference type="InterPro" id="IPR036890">
    <property type="entry name" value="HATPase_C_sf"/>
</dbReference>
<evidence type="ECO:0000256" key="5">
    <source>
        <dbReference type="ARBA" id="ARBA00022692"/>
    </source>
</evidence>
<dbReference type="InterPro" id="IPR003594">
    <property type="entry name" value="HATPase_dom"/>
</dbReference>
<keyword evidence="11 12" id="KW-0472">Membrane</keyword>
<dbReference type="Gene3D" id="3.30.565.10">
    <property type="entry name" value="Histidine kinase-like ATPase, C-terminal domain"/>
    <property type="match status" value="1"/>
</dbReference>
<comment type="subcellular location">
    <subcellularLocation>
        <location evidence="1">Cell membrane</location>
        <topology evidence="1">Multi-pass membrane protein</topology>
    </subcellularLocation>
</comment>
<keyword evidence="2" id="KW-1003">Cell membrane</keyword>
<dbReference type="InterPro" id="IPR010559">
    <property type="entry name" value="Sig_transdc_His_kin_internal"/>
</dbReference>
<evidence type="ECO:0000313" key="15">
    <source>
        <dbReference type="Proteomes" id="UP001556040"/>
    </source>
</evidence>
<evidence type="ECO:0000256" key="2">
    <source>
        <dbReference type="ARBA" id="ARBA00022475"/>
    </source>
</evidence>
<dbReference type="EMBL" id="JBFMIA010000008">
    <property type="protein sequence ID" value="MEW9502202.1"/>
    <property type="molecule type" value="Genomic_DNA"/>
</dbReference>
<evidence type="ECO:0000256" key="4">
    <source>
        <dbReference type="ARBA" id="ARBA00022679"/>
    </source>
</evidence>
<organism evidence="14 15">
    <name type="scientific">Jeotgalibacillus marinus</name>
    <dbReference type="NCBI Taxonomy" id="86667"/>
    <lineage>
        <taxon>Bacteria</taxon>
        <taxon>Bacillati</taxon>
        <taxon>Bacillota</taxon>
        <taxon>Bacilli</taxon>
        <taxon>Bacillales</taxon>
        <taxon>Caryophanaceae</taxon>
        <taxon>Jeotgalibacillus</taxon>
    </lineage>
</organism>
<accession>A0ABV3Q4D6</accession>
<dbReference type="SUPFAM" id="SSF158472">
    <property type="entry name" value="HAMP domain-like"/>
    <property type="match status" value="1"/>
</dbReference>
<feature type="transmembrane region" description="Helical" evidence="12">
    <location>
        <begin position="302"/>
        <end position="321"/>
    </location>
</feature>
<evidence type="ECO:0000256" key="1">
    <source>
        <dbReference type="ARBA" id="ARBA00004651"/>
    </source>
</evidence>
<keyword evidence="15" id="KW-1185">Reference proteome</keyword>
<dbReference type="Pfam" id="PF00672">
    <property type="entry name" value="HAMP"/>
    <property type="match status" value="1"/>
</dbReference>
<protein>
    <submittedName>
        <fullName evidence="14">Sensor histidine kinase</fullName>
        <ecNumber evidence="14">2.7.13.3</ecNumber>
    </submittedName>
</protein>
<dbReference type="Gene3D" id="6.10.340.10">
    <property type="match status" value="1"/>
</dbReference>
<reference evidence="14 15" key="1">
    <citation type="journal article" date="1979" name="Int. J. Syst. Evol. Microbiol.">
        <title>Bacillus globisporus subsp. marinus subsp. nov.</title>
        <authorList>
            <person name="Liu H."/>
        </authorList>
    </citation>
    <scope>NUCLEOTIDE SEQUENCE [LARGE SCALE GENOMIC DNA]</scope>
    <source>
        <strain evidence="14 15">DSM 1297</strain>
    </source>
</reference>
<evidence type="ECO:0000256" key="3">
    <source>
        <dbReference type="ARBA" id="ARBA00022553"/>
    </source>
</evidence>
<evidence type="ECO:0000256" key="7">
    <source>
        <dbReference type="ARBA" id="ARBA00022777"/>
    </source>
</evidence>
<dbReference type="PROSITE" id="PS50885">
    <property type="entry name" value="HAMP"/>
    <property type="match status" value="1"/>
</dbReference>
<dbReference type="Pfam" id="PF02518">
    <property type="entry name" value="HATPase_c"/>
    <property type="match status" value="1"/>
</dbReference>
<keyword evidence="8" id="KW-0067">ATP-binding</keyword>
<comment type="caution">
    <text evidence="14">The sequence shown here is derived from an EMBL/GenBank/DDBJ whole genome shotgun (WGS) entry which is preliminary data.</text>
</comment>
<keyword evidence="9 12" id="KW-1133">Transmembrane helix</keyword>
<keyword evidence="4 14" id="KW-0808">Transferase</keyword>
<feature type="domain" description="HAMP" evidence="13">
    <location>
        <begin position="322"/>
        <end position="375"/>
    </location>
</feature>
<evidence type="ECO:0000256" key="12">
    <source>
        <dbReference type="SAM" id="Phobius"/>
    </source>
</evidence>
<name>A0ABV3Q4D6_9BACL</name>
<dbReference type="SMART" id="SM00304">
    <property type="entry name" value="HAMP"/>
    <property type="match status" value="1"/>
</dbReference>
<dbReference type="InterPro" id="IPR003660">
    <property type="entry name" value="HAMP_dom"/>
</dbReference>
<keyword evidence="7 14" id="KW-0418">Kinase</keyword>
<evidence type="ECO:0000256" key="8">
    <source>
        <dbReference type="ARBA" id="ARBA00022840"/>
    </source>
</evidence>
<gene>
    <name evidence="14" type="ORF">AB1471_10385</name>
</gene>
<dbReference type="PANTHER" id="PTHR34220">
    <property type="entry name" value="SENSOR HISTIDINE KINASE YPDA"/>
    <property type="match status" value="1"/>
</dbReference>
<dbReference type="Proteomes" id="UP001556040">
    <property type="component" value="Unassembled WGS sequence"/>
</dbReference>
<dbReference type="PANTHER" id="PTHR34220:SF11">
    <property type="entry name" value="SENSOR PROTEIN KINASE HPTS"/>
    <property type="match status" value="1"/>
</dbReference>
<evidence type="ECO:0000256" key="6">
    <source>
        <dbReference type="ARBA" id="ARBA00022741"/>
    </source>
</evidence>
<sequence length="594" mass="68756">MEQLKNKIFNKILFMLSITIMITMLTLLFTISHYYSEVIVQKEMDSNMRTLERIESYIERKKDFTDNALKELYMSGDLIFDISYALEHDYGEYLEFRLNKYSDSSSFVANNMDNYFYEYFGQDNQVVAIILSSVEGNYEYSYVINHFLWNNSKRLQSEDLVDPTNTDGVQEITNDKSDTRELKNMIEFKRTLNDPVTLSELGKISVFYSLEGIEEIISLTKTESEGTYYILDKEGEIYFQSNESNNQGLIQSLDFESATKKMKWDKDTYHINTLASEEHGFLLIGSVPEHEIDKLTVIRGSLLILTCIFAVMAILITFFAMKSYSKRIRTIETTIQQVIEGDLTVRIPHDQHYDELSTISRSFNNMLVDLNKYIDEVYIMNIKQREAEMKALQSQINPHFLFNTLEAIRMKAIIDGSKATSSMIYTLGQLFRYSLDARQFVTIQSELEHVKQYVNLVQSRYPNRLQLHINISEEFLNRNILKFILQPIAENFIIHGFQNDKNENQLTIRLVEENDYLFLSIIDNGTGISENRLREVQNNLEGEAVNSNSIGLKNIHQRIRLKYGHGCGLEINSIEGKGTTVVVKIPGNGGDSHV</sequence>
<keyword evidence="5 12" id="KW-0812">Transmembrane</keyword>
<dbReference type="CDD" id="cd06225">
    <property type="entry name" value="HAMP"/>
    <property type="match status" value="1"/>
</dbReference>
<keyword evidence="3" id="KW-0597">Phosphoprotein</keyword>
<evidence type="ECO:0000259" key="13">
    <source>
        <dbReference type="PROSITE" id="PS50885"/>
    </source>
</evidence>
<evidence type="ECO:0000256" key="11">
    <source>
        <dbReference type="ARBA" id="ARBA00023136"/>
    </source>
</evidence>
<keyword evidence="10" id="KW-0902">Two-component regulatory system</keyword>
<dbReference type="Pfam" id="PF06580">
    <property type="entry name" value="His_kinase"/>
    <property type="match status" value="1"/>
</dbReference>
<evidence type="ECO:0000313" key="14">
    <source>
        <dbReference type="EMBL" id="MEW9502202.1"/>
    </source>
</evidence>
<dbReference type="GO" id="GO:0004673">
    <property type="term" value="F:protein histidine kinase activity"/>
    <property type="evidence" value="ECO:0007669"/>
    <property type="project" value="UniProtKB-EC"/>
</dbReference>
<feature type="transmembrane region" description="Helical" evidence="12">
    <location>
        <begin position="12"/>
        <end position="35"/>
    </location>
</feature>
<proteinExistence type="predicted"/>
<dbReference type="SUPFAM" id="SSF55874">
    <property type="entry name" value="ATPase domain of HSP90 chaperone/DNA topoisomerase II/histidine kinase"/>
    <property type="match status" value="1"/>
</dbReference>
<evidence type="ECO:0000256" key="10">
    <source>
        <dbReference type="ARBA" id="ARBA00023012"/>
    </source>
</evidence>
<evidence type="ECO:0000256" key="9">
    <source>
        <dbReference type="ARBA" id="ARBA00022989"/>
    </source>
</evidence>
<keyword evidence="6" id="KW-0547">Nucleotide-binding</keyword>
<dbReference type="RefSeq" id="WP_367779692.1">
    <property type="nucleotide sequence ID" value="NZ_JBFMIA010000008.1"/>
</dbReference>